<evidence type="ECO:0000256" key="1">
    <source>
        <dbReference type="ARBA" id="ARBA00004162"/>
    </source>
</evidence>
<evidence type="ECO:0000256" key="4">
    <source>
        <dbReference type="ARBA" id="ARBA00022692"/>
    </source>
</evidence>
<dbReference type="Proteomes" id="UP000199392">
    <property type="component" value="Unassembled WGS sequence"/>
</dbReference>
<feature type="region of interest" description="Disordered" evidence="7">
    <location>
        <begin position="1"/>
        <end position="24"/>
    </location>
</feature>
<dbReference type="NCBIfam" id="NF038091">
    <property type="entry name" value="T4SS_VirB10"/>
    <property type="match status" value="1"/>
</dbReference>
<dbReference type="InterPro" id="IPR047695">
    <property type="entry name" value="T4SS_VirB10/PtlG"/>
</dbReference>
<evidence type="ECO:0000313" key="9">
    <source>
        <dbReference type="Proteomes" id="UP000199392"/>
    </source>
</evidence>
<evidence type="ECO:0000256" key="3">
    <source>
        <dbReference type="ARBA" id="ARBA00022475"/>
    </source>
</evidence>
<proteinExistence type="inferred from homology"/>
<dbReference type="OrthoDB" id="9807354at2"/>
<name>A0A1I6W670_9RHOB</name>
<feature type="compositionally biased region" description="Acidic residues" evidence="7">
    <location>
        <begin position="1"/>
        <end position="12"/>
    </location>
</feature>
<evidence type="ECO:0000256" key="6">
    <source>
        <dbReference type="ARBA" id="ARBA00023136"/>
    </source>
</evidence>
<dbReference type="InterPro" id="IPR005498">
    <property type="entry name" value="T4SS_VirB10/TraB/TrbI"/>
</dbReference>
<keyword evidence="9" id="KW-1185">Reference proteome</keyword>
<evidence type="ECO:0000256" key="2">
    <source>
        <dbReference type="ARBA" id="ARBA00010265"/>
    </source>
</evidence>
<feature type="compositionally biased region" description="Basic and acidic residues" evidence="7">
    <location>
        <begin position="63"/>
        <end position="75"/>
    </location>
</feature>
<dbReference type="STRING" id="311180.SAMN04488050_11574"/>
<keyword evidence="3" id="KW-1003">Cell membrane</keyword>
<accession>A0A1I6W670</accession>
<dbReference type="EMBL" id="FOZW01000015">
    <property type="protein sequence ID" value="SFT21485.1"/>
    <property type="molecule type" value="Genomic_DNA"/>
</dbReference>
<keyword evidence="5" id="KW-1133">Transmembrane helix</keyword>
<gene>
    <name evidence="8" type="ORF">SAMN04488050_11574</name>
</gene>
<reference evidence="9" key="1">
    <citation type="submission" date="2016-10" db="EMBL/GenBank/DDBJ databases">
        <authorList>
            <person name="Varghese N."/>
            <person name="Submissions S."/>
        </authorList>
    </citation>
    <scope>NUCLEOTIDE SEQUENCE [LARGE SCALE GENOMIC DNA]</scope>
    <source>
        <strain evidence="9">DSM 26894</strain>
    </source>
</reference>
<sequence>MAETENSDEALENAETTLPGERGISSFAGAKSAGLTEKNKKLLVATGIVFLGAMAFLQWPRDAEPAPEEVRERRASTIRTAEDFLPAELPGQEESTSAPEPDEKPAAAEDPEALGPIERARQEEQQSQSSEPSEAEQLFEASKRAPLMAHAGTRTSAVGGITQGAASAEGAAPTLFGGGTAEGAGRELSGLAAELVTGTRGAEQARVLAHPNLTVTQGTVIPCALDTAMDSTAPGMVRCTVTDDVYATTGAVILLDRGTKIVGEYRGGLQRGQKRLFVLWTRAETPAGVIVNLGSPGADALGRTGFEGDIDTQFWTRFGGTMMLSIIDDALILATRSGTDDESNYENTRDAARSLAETELESTIDVPVILRKNQGEEVSVMVARDLDFSSVYRLR</sequence>
<keyword evidence="4" id="KW-0812">Transmembrane</keyword>
<comment type="subcellular location">
    <subcellularLocation>
        <location evidence="1">Cell membrane</location>
        <topology evidence="1">Single-pass membrane protein</topology>
    </subcellularLocation>
</comment>
<evidence type="ECO:0000256" key="7">
    <source>
        <dbReference type="SAM" id="MobiDB-lite"/>
    </source>
</evidence>
<organism evidence="8 9">
    <name type="scientific">Alloyangia pacifica</name>
    <dbReference type="NCBI Taxonomy" id="311180"/>
    <lineage>
        <taxon>Bacteria</taxon>
        <taxon>Pseudomonadati</taxon>
        <taxon>Pseudomonadota</taxon>
        <taxon>Alphaproteobacteria</taxon>
        <taxon>Rhodobacterales</taxon>
        <taxon>Roseobacteraceae</taxon>
        <taxon>Alloyangia</taxon>
    </lineage>
</organism>
<evidence type="ECO:0000256" key="5">
    <source>
        <dbReference type="ARBA" id="ARBA00022989"/>
    </source>
</evidence>
<dbReference type="GO" id="GO:0005886">
    <property type="term" value="C:plasma membrane"/>
    <property type="evidence" value="ECO:0007669"/>
    <property type="project" value="UniProtKB-SubCell"/>
</dbReference>
<dbReference type="Gene3D" id="2.40.128.260">
    <property type="entry name" value="Type IV secretion system, VirB10/TraB/TrbI"/>
    <property type="match status" value="2"/>
</dbReference>
<dbReference type="RefSeq" id="WP_092430671.1">
    <property type="nucleotide sequence ID" value="NZ_FNCL01000021.1"/>
</dbReference>
<dbReference type="Pfam" id="PF03743">
    <property type="entry name" value="TrbI"/>
    <property type="match status" value="1"/>
</dbReference>
<evidence type="ECO:0000313" key="8">
    <source>
        <dbReference type="EMBL" id="SFT21485.1"/>
    </source>
</evidence>
<protein>
    <submittedName>
        <fullName evidence="8">Type IV secretion system protein VirB10</fullName>
    </submittedName>
</protein>
<feature type="region of interest" description="Disordered" evidence="7">
    <location>
        <begin position="63"/>
        <end position="110"/>
    </location>
</feature>
<comment type="similarity">
    <text evidence="2">Belongs to the TrbI/VirB10 family.</text>
</comment>
<dbReference type="InterPro" id="IPR042217">
    <property type="entry name" value="T4SS_VirB10/TrbI"/>
</dbReference>
<dbReference type="CDD" id="cd16429">
    <property type="entry name" value="VirB10"/>
    <property type="match status" value="1"/>
</dbReference>
<keyword evidence="6" id="KW-0472">Membrane</keyword>
<dbReference type="AlphaFoldDB" id="A0A1I6W670"/>